<accession>A0A6I4IUR4</accession>
<evidence type="ECO:0008006" key="3">
    <source>
        <dbReference type="Google" id="ProtNLM"/>
    </source>
</evidence>
<dbReference type="Pfam" id="PF01126">
    <property type="entry name" value="Heme_oxygenase"/>
    <property type="match status" value="1"/>
</dbReference>
<reference evidence="2" key="1">
    <citation type="submission" date="2019-05" db="EMBL/GenBank/DDBJ databases">
        <title>Flavobacterium profundi sp. nov., isolated from a deep-sea seamount.</title>
        <authorList>
            <person name="Zhang D.-C."/>
        </authorList>
    </citation>
    <scope>NUCLEOTIDE SEQUENCE [LARGE SCALE GENOMIC DNA]</scope>
    <source>
        <strain evidence="2">TP390</strain>
    </source>
</reference>
<dbReference type="InterPro" id="IPR016053">
    <property type="entry name" value="Haem_Oase-like"/>
</dbReference>
<dbReference type="Gene3D" id="1.20.910.10">
    <property type="entry name" value="Heme oxygenase-like"/>
    <property type="match status" value="1"/>
</dbReference>
<dbReference type="InterPro" id="IPR016084">
    <property type="entry name" value="Haem_Oase-like_multi-hlx"/>
</dbReference>
<protein>
    <recommendedName>
        <fullName evidence="3">Heme oxygenase</fullName>
    </recommendedName>
</protein>
<name>A0A6I4IUR4_9FLAO</name>
<keyword evidence="2" id="KW-1185">Reference proteome</keyword>
<evidence type="ECO:0000313" key="2">
    <source>
        <dbReference type="Proteomes" id="UP000431264"/>
    </source>
</evidence>
<dbReference type="CDD" id="cd19166">
    <property type="entry name" value="HemeO-bac"/>
    <property type="match status" value="1"/>
</dbReference>
<dbReference type="SUPFAM" id="SSF48613">
    <property type="entry name" value="Heme oxygenase-like"/>
    <property type="match status" value="1"/>
</dbReference>
<dbReference type="GO" id="GO:0006788">
    <property type="term" value="P:heme oxidation"/>
    <property type="evidence" value="ECO:0007669"/>
    <property type="project" value="InterPro"/>
</dbReference>
<proteinExistence type="predicted"/>
<dbReference type="Proteomes" id="UP000431264">
    <property type="component" value="Unassembled WGS sequence"/>
</dbReference>
<sequence length="193" mass="22352">MNFIFRNYILLVQLKEETKLFHSSVEKVLIAELKEIATKNAYGNLLLKLHNFYESIESKLQLEITEAIIPDIKSRNHVKHLKNDLYAIGHEIKDIENNFASKITNLSYALGVLYVIEGSTLGGKIITNLLKRQLNLTDLSEISYFNSYGEATDEMWHDFKQHITTSEEFIDKNEMILGAKDTFEALRIWLLQN</sequence>
<evidence type="ECO:0000313" key="1">
    <source>
        <dbReference type="EMBL" id="MVO10642.1"/>
    </source>
</evidence>
<gene>
    <name evidence="1" type="ORF">GOQ30_15820</name>
</gene>
<dbReference type="OrthoDB" id="114943at2"/>
<comment type="caution">
    <text evidence="1">The sequence shown here is derived from an EMBL/GenBank/DDBJ whole genome shotgun (WGS) entry which is preliminary data.</text>
</comment>
<dbReference type="GO" id="GO:0004392">
    <property type="term" value="F:heme oxygenase (decyclizing) activity"/>
    <property type="evidence" value="ECO:0007669"/>
    <property type="project" value="InterPro"/>
</dbReference>
<dbReference type="EMBL" id="WQLW01000014">
    <property type="protein sequence ID" value="MVO10642.1"/>
    <property type="molecule type" value="Genomic_DNA"/>
</dbReference>
<organism evidence="1 2">
    <name type="scientific">Flavobacterium profundi</name>
    <dbReference type="NCBI Taxonomy" id="1774945"/>
    <lineage>
        <taxon>Bacteria</taxon>
        <taxon>Pseudomonadati</taxon>
        <taxon>Bacteroidota</taxon>
        <taxon>Flavobacteriia</taxon>
        <taxon>Flavobacteriales</taxon>
        <taxon>Flavobacteriaceae</taxon>
        <taxon>Flavobacterium</taxon>
    </lineage>
</organism>
<dbReference type="AlphaFoldDB" id="A0A6I4IUR4"/>